<dbReference type="Gene3D" id="1.10.8.60">
    <property type="match status" value="1"/>
</dbReference>
<dbReference type="NCBIfam" id="TIGR02397">
    <property type="entry name" value="dnaX_nterm"/>
    <property type="match status" value="1"/>
</dbReference>
<feature type="domain" description="AAA+ ATPase" evidence="9">
    <location>
        <begin position="37"/>
        <end position="180"/>
    </location>
</feature>
<evidence type="ECO:0000256" key="4">
    <source>
        <dbReference type="ARBA" id="ARBA00022741"/>
    </source>
</evidence>
<gene>
    <name evidence="10" type="primary">dnaX</name>
    <name evidence="10" type="ORF">XA3_12190</name>
</gene>
<dbReference type="AlphaFoldDB" id="A0AAU9DTN4"/>
<protein>
    <recommendedName>
        <fullName evidence="2">DNA-directed DNA polymerase</fullName>
        <ecNumber evidence="2">2.7.7.7</ecNumber>
    </recommendedName>
</protein>
<dbReference type="GO" id="GO:0046872">
    <property type="term" value="F:metal ion binding"/>
    <property type="evidence" value="ECO:0007669"/>
    <property type="project" value="UniProtKB-KW"/>
</dbReference>
<organism evidence="10 11">
    <name type="scientific">Xylocopilactobacillus apicola</name>
    <dbReference type="NCBI Taxonomy" id="2932184"/>
    <lineage>
        <taxon>Bacteria</taxon>
        <taxon>Bacillati</taxon>
        <taxon>Bacillota</taxon>
        <taxon>Bacilli</taxon>
        <taxon>Lactobacillales</taxon>
        <taxon>Lactobacillaceae</taxon>
        <taxon>Xylocopilactobacillus</taxon>
    </lineage>
</organism>
<evidence type="ECO:0000256" key="6">
    <source>
        <dbReference type="ARBA" id="ARBA00022840"/>
    </source>
</evidence>
<evidence type="ECO:0000313" key="11">
    <source>
        <dbReference type="Proteomes" id="UP001321861"/>
    </source>
</evidence>
<dbReference type="InterPro" id="IPR050238">
    <property type="entry name" value="DNA_Rep/Repair_Clamp_Loader"/>
</dbReference>
<dbReference type="CDD" id="cd00009">
    <property type="entry name" value="AAA"/>
    <property type="match status" value="1"/>
</dbReference>
<keyword evidence="7" id="KW-0548">Nucleotidyltransferase</keyword>
<dbReference type="GO" id="GO:0009360">
    <property type="term" value="C:DNA polymerase III complex"/>
    <property type="evidence" value="ECO:0007669"/>
    <property type="project" value="InterPro"/>
</dbReference>
<dbReference type="Gene3D" id="3.40.50.300">
    <property type="entry name" value="P-loop containing nucleotide triphosphate hydrolases"/>
    <property type="match status" value="1"/>
</dbReference>
<proteinExistence type="inferred from homology"/>
<dbReference type="NCBIfam" id="NF004046">
    <property type="entry name" value="PRK05563.1"/>
    <property type="match status" value="1"/>
</dbReference>
<dbReference type="RefSeq" id="WP_317634610.1">
    <property type="nucleotide sequence ID" value="NZ_AP026802.1"/>
</dbReference>
<dbReference type="SUPFAM" id="SSF52540">
    <property type="entry name" value="P-loop containing nucleoside triphosphate hydrolases"/>
    <property type="match status" value="1"/>
</dbReference>
<evidence type="ECO:0000259" key="9">
    <source>
        <dbReference type="SMART" id="SM00382"/>
    </source>
</evidence>
<dbReference type="GO" id="GO:0003887">
    <property type="term" value="F:DNA-directed DNA polymerase activity"/>
    <property type="evidence" value="ECO:0007669"/>
    <property type="project" value="UniProtKB-KW"/>
</dbReference>
<dbReference type="Pfam" id="PF22608">
    <property type="entry name" value="DNAX_ATPase_lid"/>
    <property type="match status" value="1"/>
</dbReference>
<keyword evidence="6" id="KW-0067">ATP-binding</keyword>
<evidence type="ECO:0000256" key="1">
    <source>
        <dbReference type="ARBA" id="ARBA00006360"/>
    </source>
</evidence>
<sequence>MSYQALYRKYRPVDFNGIVGQPVLVQTLKNAVTTGHITHAYLFSGPRGTGKTSTSRVFAKSINCHFAQDGEPCNECETCQGINNGTLADYVEIDAASNNGVDEIRNIRSQIKYAPLVADYKIYVIDEAHMLSLGAFNALLKTLEEPPAYAVFILATTNPQKIPATIISRLQKYDFHRLSDEEITEQLSSILKQENVTYEEDALKMIAQLANGGMRDALSILDQAVTLSNGEVTLDLVTNLTGTTKKNLLLAYLRDTYQGEVKKSVDEIEEIIHEGKDLSQFIHDLIVLLKELLLFQNGIVGTTYQADELKDFKEIPSVWVFSAIKILNEQNQLLQKTVYGDLLTEIMTIQLANLAKEPVKQTSVPEKIQHSQPKTPAKIVSEPVSKAEFQPIIEKTVIEKGDFTDHDRLNSVLKQATRTDLNDLLDKWDQLIEQTEGELAAAIKYTKPVAASTEGVIVAFKFPTFVTKLDQHANLREDFTNLLGKKSYGISEDEWPEYRKSYLQTLRKGQASPPVQKTEELNNESELSPNMEAIIKFLGKENVKIIDD</sequence>
<comment type="catalytic activity">
    <reaction evidence="8">
        <text>DNA(n) + a 2'-deoxyribonucleoside 5'-triphosphate = DNA(n+1) + diphosphate</text>
        <dbReference type="Rhea" id="RHEA:22508"/>
        <dbReference type="Rhea" id="RHEA-COMP:17339"/>
        <dbReference type="Rhea" id="RHEA-COMP:17340"/>
        <dbReference type="ChEBI" id="CHEBI:33019"/>
        <dbReference type="ChEBI" id="CHEBI:61560"/>
        <dbReference type="ChEBI" id="CHEBI:173112"/>
        <dbReference type="EC" id="2.7.7.7"/>
    </reaction>
</comment>
<dbReference type="InterPro" id="IPR027417">
    <property type="entry name" value="P-loop_NTPase"/>
</dbReference>
<keyword evidence="4" id="KW-0547">Nucleotide-binding</keyword>
<dbReference type="Proteomes" id="UP001321861">
    <property type="component" value="Chromosome"/>
</dbReference>
<dbReference type="GO" id="GO:0005524">
    <property type="term" value="F:ATP binding"/>
    <property type="evidence" value="ECO:0007669"/>
    <property type="project" value="UniProtKB-KW"/>
</dbReference>
<evidence type="ECO:0000256" key="7">
    <source>
        <dbReference type="ARBA" id="ARBA00022932"/>
    </source>
</evidence>
<comment type="similarity">
    <text evidence="1">Belongs to the DnaX/STICHEL family.</text>
</comment>
<dbReference type="InterPro" id="IPR045085">
    <property type="entry name" value="HLD_clamp_pol_III_gamma_tau"/>
</dbReference>
<dbReference type="SMART" id="SM00382">
    <property type="entry name" value="AAA"/>
    <property type="match status" value="1"/>
</dbReference>
<evidence type="ECO:0000256" key="3">
    <source>
        <dbReference type="ARBA" id="ARBA00022723"/>
    </source>
</evidence>
<keyword evidence="11" id="KW-1185">Reference proteome</keyword>
<keyword evidence="3" id="KW-0479">Metal-binding</keyword>
<reference evidence="10 11" key="1">
    <citation type="journal article" date="2023" name="Microbiol. Spectr.">
        <title>Symbiosis of Carpenter Bees with Uncharacterized Lactic Acid Bacteria Showing NAD Auxotrophy.</title>
        <authorList>
            <person name="Kawasaki S."/>
            <person name="Ozawa K."/>
            <person name="Mori T."/>
            <person name="Yamamoto A."/>
            <person name="Ito M."/>
            <person name="Ohkuma M."/>
            <person name="Sakamoto M."/>
            <person name="Matsutani M."/>
        </authorList>
    </citation>
    <scope>NUCLEOTIDE SEQUENCE [LARGE SCALE GENOMIC DNA]</scope>
    <source>
        <strain evidence="10 11">XA3</strain>
    </source>
</reference>
<keyword evidence="5" id="KW-0862">Zinc</keyword>
<dbReference type="PANTHER" id="PTHR11669:SF0">
    <property type="entry name" value="PROTEIN STICHEL-LIKE 2"/>
    <property type="match status" value="1"/>
</dbReference>
<dbReference type="Pfam" id="PF13177">
    <property type="entry name" value="DNA_pol3_delta2"/>
    <property type="match status" value="1"/>
</dbReference>
<evidence type="ECO:0000256" key="2">
    <source>
        <dbReference type="ARBA" id="ARBA00012417"/>
    </source>
</evidence>
<dbReference type="InterPro" id="IPR012763">
    <property type="entry name" value="DNA_pol_III_sug/sutau_N"/>
</dbReference>
<evidence type="ECO:0000256" key="8">
    <source>
        <dbReference type="ARBA" id="ARBA00049244"/>
    </source>
</evidence>
<dbReference type="FunFam" id="3.40.50.300:FF:000014">
    <property type="entry name" value="DNA polymerase III subunit gamma/tau"/>
    <property type="match status" value="1"/>
</dbReference>
<evidence type="ECO:0000256" key="5">
    <source>
        <dbReference type="ARBA" id="ARBA00022833"/>
    </source>
</evidence>
<name>A0AAU9DTN4_9LACO</name>
<dbReference type="GO" id="GO:0006261">
    <property type="term" value="P:DNA-templated DNA replication"/>
    <property type="evidence" value="ECO:0007669"/>
    <property type="project" value="TreeGrafter"/>
</dbReference>
<dbReference type="KEGG" id="xap:XA3_12190"/>
<accession>A0AAU9DTN4</accession>
<keyword evidence="7" id="KW-0239">DNA-directed DNA polymerase</keyword>
<dbReference type="FunFam" id="1.10.8.60:FF:000013">
    <property type="entry name" value="DNA polymerase III subunit gamma/tau"/>
    <property type="match status" value="1"/>
</dbReference>
<dbReference type="EMBL" id="AP026802">
    <property type="protein sequence ID" value="BDR58778.1"/>
    <property type="molecule type" value="Genomic_DNA"/>
</dbReference>
<evidence type="ECO:0000313" key="10">
    <source>
        <dbReference type="EMBL" id="BDR58778.1"/>
    </source>
</evidence>
<dbReference type="EC" id="2.7.7.7" evidence="2"/>
<dbReference type="CDD" id="cd18137">
    <property type="entry name" value="HLD_clamp_pol_III_gamma_tau"/>
    <property type="match status" value="1"/>
</dbReference>
<keyword evidence="7" id="KW-0808">Transferase</keyword>
<dbReference type="PANTHER" id="PTHR11669">
    <property type="entry name" value="REPLICATION FACTOR C / DNA POLYMERASE III GAMMA-TAU SUBUNIT"/>
    <property type="match status" value="1"/>
</dbReference>
<dbReference type="InterPro" id="IPR003593">
    <property type="entry name" value="AAA+_ATPase"/>
</dbReference>